<proteinExistence type="predicted"/>
<dbReference type="EMBL" id="CASHTH010001380">
    <property type="protein sequence ID" value="CAI8014632.1"/>
    <property type="molecule type" value="Genomic_DNA"/>
</dbReference>
<comment type="caution">
    <text evidence="1">The sequence shown here is derived from an EMBL/GenBank/DDBJ whole genome shotgun (WGS) entry which is preliminary data.</text>
</comment>
<keyword evidence="2" id="KW-1185">Reference proteome</keyword>
<feature type="non-terminal residue" evidence="1">
    <location>
        <position position="37"/>
    </location>
</feature>
<sequence length="37" mass="4477">MHSNVYTITHYRTGRRKKTRYVVMKFTAAEKYISILL</sequence>
<accession>A0AA35RP19</accession>
<organism evidence="1 2">
    <name type="scientific">Geodia barretti</name>
    <name type="common">Barrett's horny sponge</name>
    <dbReference type="NCBI Taxonomy" id="519541"/>
    <lineage>
        <taxon>Eukaryota</taxon>
        <taxon>Metazoa</taxon>
        <taxon>Porifera</taxon>
        <taxon>Demospongiae</taxon>
        <taxon>Heteroscleromorpha</taxon>
        <taxon>Tetractinellida</taxon>
        <taxon>Astrophorina</taxon>
        <taxon>Geodiidae</taxon>
        <taxon>Geodia</taxon>
    </lineage>
</organism>
<evidence type="ECO:0000313" key="1">
    <source>
        <dbReference type="EMBL" id="CAI8014632.1"/>
    </source>
</evidence>
<evidence type="ECO:0000313" key="2">
    <source>
        <dbReference type="Proteomes" id="UP001174909"/>
    </source>
</evidence>
<name>A0AA35RP19_GEOBA</name>
<protein>
    <submittedName>
        <fullName evidence="1">Uncharacterized protein</fullName>
    </submittedName>
</protein>
<reference evidence="1" key="1">
    <citation type="submission" date="2023-03" db="EMBL/GenBank/DDBJ databases">
        <authorList>
            <person name="Steffen K."/>
            <person name="Cardenas P."/>
        </authorList>
    </citation>
    <scope>NUCLEOTIDE SEQUENCE</scope>
</reference>
<dbReference type="AlphaFoldDB" id="A0AA35RP19"/>
<dbReference type="Proteomes" id="UP001174909">
    <property type="component" value="Unassembled WGS sequence"/>
</dbReference>
<gene>
    <name evidence="1" type="ORF">GBAR_LOCUS9130</name>
</gene>